<evidence type="ECO:0000313" key="2">
    <source>
        <dbReference type="Proteomes" id="UP001234811"/>
    </source>
</evidence>
<proteinExistence type="predicted"/>
<dbReference type="AlphaFoldDB" id="A0ABD5BQM0"/>
<organism evidence="1 2">
    <name type="scientific">Serratia marcescens</name>
    <dbReference type="NCBI Taxonomy" id="615"/>
    <lineage>
        <taxon>Bacteria</taxon>
        <taxon>Pseudomonadati</taxon>
        <taxon>Pseudomonadota</taxon>
        <taxon>Gammaproteobacteria</taxon>
        <taxon>Enterobacterales</taxon>
        <taxon>Yersiniaceae</taxon>
        <taxon>Serratia</taxon>
    </lineage>
</organism>
<gene>
    <name evidence="1" type="ORF">RF091_26705</name>
</gene>
<name>A0ABD5BQM0_SERMA</name>
<dbReference type="InterPro" id="IPR009363">
    <property type="entry name" value="Phage_Mu_Gp16"/>
</dbReference>
<comment type="caution">
    <text evidence="1">The sequence shown here is derived from an EMBL/GenBank/DDBJ whole genome shotgun (WGS) entry which is preliminary data.</text>
</comment>
<sequence length="132" mass="14996">MSKNLLKVIHTGKKILGWTDEVYRDVLARETGKRSARDCSDAELERMIRYMRSQGFAPLAKHGKKPNVAAGRKAMVSKIEAILAEAGRPWSYLDGIIKRMLGEVKPLAWLNDDQVRKVLQMLIIDAKRHGRL</sequence>
<protein>
    <submittedName>
        <fullName evidence="1">Regulatory protein GemA</fullName>
    </submittedName>
</protein>
<dbReference type="Pfam" id="PF06252">
    <property type="entry name" value="GemA"/>
    <property type="match status" value="1"/>
</dbReference>
<dbReference type="Proteomes" id="UP001234811">
    <property type="component" value="Unassembled WGS sequence"/>
</dbReference>
<dbReference type="RefSeq" id="WP_206189470.1">
    <property type="nucleotide sequence ID" value="NZ_CP119435.1"/>
</dbReference>
<accession>A0ABD5BQM0</accession>
<dbReference type="EMBL" id="JAVIPQ010000459">
    <property type="protein sequence ID" value="MDQ9559087.1"/>
    <property type="molecule type" value="Genomic_DNA"/>
</dbReference>
<evidence type="ECO:0000313" key="1">
    <source>
        <dbReference type="EMBL" id="MDQ9559087.1"/>
    </source>
</evidence>
<reference evidence="1 2" key="1">
    <citation type="submission" date="2023-07" db="EMBL/GenBank/DDBJ databases">
        <title>Pathogens genome sequencing project 196.</title>
        <authorList>
            <person name="Cao X."/>
        </authorList>
    </citation>
    <scope>NUCLEOTIDE SEQUENCE [LARGE SCALE GENOMIC DNA]</scope>
    <source>
        <strain evidence="1 2">SM41</strain>
    </source>
</reference>